<keyword evidence="3" id="KW-1185">Reference proteome</keyword>
<dbReference type="EMBL" id="QJJU01000004">
    <property type="protein sequence ID" value="PXX10320.1"/>
    <property type="molecule type" value="Genomic_DNA"/>
</dbReference>
<protein>
    <submittedName>
        <fullName evidence="2">Uncharacterized protein</fullName>
    </submittedName>
</protein>
<sequence>MTAAAADNPNAAISRLVLVLWVVFMTVFPFSLVAARDGPRTLVWARNTYRGDTFCGDL</sequence>
<proteinExistence type="predicted"/>
<reference evidence="3" key="1">
    <citation type="submission" date="2018-05" db="EMBL/GenBank/DDBJ databases">
        <authorList>
            <person name="Deangelis K."/>
            <person name="Huntemann M."/>
            <person name="Clum A."/>
            <person name="Pillay M."/>
            <person name="Palaniappan K."/>
            <person name="Varghese N."/>
            <person name="Mikhailova N."/>
            <person name="Stamatis D."/>
            <person name="Reddy T."/>
            <person name="Daum C."/>
            <person name="Shapiro N."/>
            <person name="Ivanova N."/>
            <person name="Kyrpides N."/>
            <person name="Woyke T."/>
        </authorList>
    </citation>
    <scope>NUCLEOTIDE SEQUENCE [LARGE SCALE GENOMIC DNA]</scope>
    <source>
        <strain evidence="3">GAS496</strain>
    </source>
</reference>
<keyword evidence="1" id="KW-1133">Transmembrane helix</keyword>
<comment type="caution">
    <text evidence="2">The sequence shown here is derived from an EMBL/GenBank/DDBJ whole genome shotgun (WGS) entry which is preliminary data.</text>
</comment>
<dbReference type="AlphaFoldDB" id="A0A318HXR3"/>
<name>A0A318HXR3_9MYCO</name>
<feature type="transmembrane region" description="Helical" evidence="1">
    <location>
        <begin position="12"/>
        <end position="35"/>
    </location>
</feature>
<evidence type="ECO:0000313" key="3">
    <source>
        <dbReference type="Proteomes" id="UP000247781"/>
    </source>
</evidence>
<accession>A0A318HXR3</accession>
<reference evidence="2 3" key="2">
    <citation type="submission" date="2018-06" db="EMBL/GenBank/DDBJ databases">
        <title>Sequencing of bacterial isolates from soil warming experiment in Harvard Forest, Massachusetts, USA.</title>
        <authorList>
            <person name="Deangelis K.PhD."/>
        </authorList>
    </citation>
    <scope>NUCLEOTIDE SEQUENCE [LARGE SCALE GENOMIC DNA]</scope>
    <source>
        <strain evidence="2 3">GAS496</strain>
    </source>
</reference>
<dbReference type="Proteomes" id="UP000247781">
    <property type="component" value="Unassembled WGS sequence"/>
</dbReference>
<evidence type="ECO:0000256" key="1">
    <source>
        <dbReference type="SAM" id="Phobius"/>
    </source>
</evidence>
<evidence type="ECO:0000313" key="2">
    <source>
        <dbReference type="EMBL" id="PXX10320.1"/>
    </source>
</evidence>
<keyword evidence="1" id="KW-0472">Membrane</keyword>
<gene>
    <name evidence="2" type="ORF">C8E89_104116</name>
</gene>
<keyword evidence="1" id="KW-0812">Transmembrane</keyword>
<organism evidence="2 3">
    <name type="scientific">Mycolicibacterium moriokaense</name>
    <dbReference type="NCBI Taxonomy" id="39691"/>
    <lineage>
        <taxon>Bacteria</taxon>
        <taxon>Bacillati</taxon>
        <taxon>Actinomycetota</taxon>
        <taxon>Actinomycetes</taxon>
        <taxon>Mycobacteriales</taxon>
        <taxon>Mycobacteriaceae</taxon>
        <taxon>Mycolicibacterium</taxon>
    </lineage>
</organism>